<dbReference type="PANTHER" id="PTHR36617:SF5">
    <property type="entry name" value="OS05G0421675 PROTEIN"/>
    <property type="match status" value="1"/>
</dbReference>
<accession>A0A061EJI8</accession>
<dbReference type="AlphaFoldDB" id="A0A061EJI8"/>
<evidence type="ECO:0000313" key="2">
    <source>
        <dbReference type="Proteomes" id="UP000026915"/>
    </source>
</evidence>
<gene>
    <name evidence="1" type="ORF">TCM_020146</name>
</gene>
<dbReference type="EMBL" id="CM001882">
    <property type="protein sequence ID" value="EOY05036.1"/>
    <property type="molecule type" value="Genomic_DNA"/>
</dbReference>
<proteinExistence type="predicted"/>
<keyword evidence="2" id="KW-1185">Reference proteome</keyword>
<dbReference type="Gramene" id="EOY05036">
    <property type="protein sequence ID" value="EOY05036"/>
    <property type="gene ID" value="TCM_020146"/>
</dbReference>
<evidence type="ECO:0008006" key="3">
    <source>
        <dbReference type="Google" id="ProtNLM"/>
    </source>
</evidence>
<dbReference type="Proteomes" id="UP000026915">
    <property type="component" value="Chromosome 4"/>
</dbReference>
<sequence>MSTTWKYIVNLSSVEGVQNLAGFEACQWIVGNGSNVLFWFDQWLLMGPFLSNTFLRLFSLCVNKEAKVSNLWNRGSLNIPFRRTLFSSQYDTYTKLLDLLAR</sequence>
<reference evidence="1 2" key="1">
    <citation type="journal article" date="2013" name="Genome Biol.">
        <title>The genome sequence of the most widely cultivated cacao type and its use to identify candidate genes regulating pod color.</title>
        <authorList>
            <person name="Motamayor J.C."/>
            <person name="Mockaitis K."/>
            <person name="Schmutz J."/>
            <person name="Haiminen N."/>
            <person name="Iii D.L."/>
            <person name="Cornejo O."/>
            <person name="Findley S.D."/>
            <person name="Zheng P."/>
            <person name="Utro F."/>
            <person name="Royaert S."/>
            <person name="Saski C."/>
            <person name="Jenkins J."/>
            <person name="Podicheti R."/>
            <person name="Zhao M."/>
            <person name="Scheffler B.E."/>
            <person name="Stack J.C."/>
            <person name="Feltus F.A."/>
            <person name="Mustiga G.M."/>
            <person name="Amores F."/>
            <person name="Phillips W."/>
            <person name="Marelli J.P."/>
            <person name="May G.D."/>
            <person name="Shapiro H."/>
            <person name="Ma J."/>
            <person name="Bustamante C.D."/>
            <person name="Schnell R.J."/>
            <person name="Main D."/>
            <person name="Gilbert D."/>
            <person name="Parida L."/>
            <person name="Kuhn D.N."/>
        </authorList>
    </citation>
    <scope>NUCLEOTIDE SEQUENCE [LARGE SCALE GENOMIC DNA]</scope>
    <source>
        <strain evidence="2">cv. Matina 1-6</strain>
    </source>
</reference>
<dbReference type="InParanoid" id="A0A061EJI8"/>
<dbReference type="PANTHER" id="PTHR36617">
    <property type="entry name" value="PROTEIN, PUTATIVE-RELATED"/>
    <property type="match status" value="1"/>
</dbReference>
<name>A0A061EJI8_THECC</name>
<dbReference type="HOGENOM" id="CLU_2282585_0_0_1"/>
<protein>
    <recommendedName>
        <fullName evidence="3">Reverse transcriptase zinc-binding domain-containing protein</fullName>
    </recommendedName>
</protein>
<organism evidence="1 2">
    <name type="scientific">Theobroma cacao</name>
    <name type="common">Cacao</name>
    <name type="synonym">Cocoa</name>
    <dbReference type="NCBI Taxonomy" id="3641"/>
    <lineage>
        <taxon>Eukaryota</taxon>
        <taxon>Viridiplantae</taxon>
        <taxon>Streptophyta</taxon>
        <taxon>Embryophyta</taxon>
        <taxon>Tracheophyta</taxon>
        <taxon>Spermatophyta</taxon>
        <taxon>Magnoliopsida</taxon>
        <taxon>eudicotyledons</taxon>
        <taxon>Gunneridae</taxon>
        <taxon>Pentapetalae</taxon>
        <taxon>rosids</taxon>
        <taxon>malvids</taxon>
        <taxon>Malvales</taxon>
        <taxon>Malvaceae</taxon>
        <taxon>Byttnerioideae</taxon>
        <taxon>Theobroma</taxon>
    </lineage>
</organism>
<evidence type="ECO:0000313" key="1">
    <source>
        <dbReference type="EMBL" id="EOY05036.1"/>
    </source>
</evidence>